<protein>
    <submittedName>
        <fullName evidence="1">Putative cytoplasmic protein</fullName>
    </submittedName>
</protein>
<dbReference type="HOGENOM" id="CLU_1892832_0_0_9"/>
<dbReference type="PANTHER" id="PTHR36439">
    <property type="entry name" value="BLL4334 PROTEIN"/>
    <property type="match status" value="1"/>
</dbReference>
<dbReference type="Pfam" id="PF08002">
    <property type="entry name" value="DUF1697"/>
    <property type="match status" value="1"/>
</dbReference>
<dbReference type="Proteomes" id="UP000007726">
    <property type="component" value="Chromosome"/>
</dbReference>
<organism evidence="1 2">
    <name type="scientific">Desulfitobacterium hafniense (strain DSM 10664 / DCB-2)</name>
    <dbReference type="NCBI Taxonomy" id="272564"/>
    <lineage>
        <taxon>Bacteria</taxon>
        <taxon>Bacillati</taxon>
        <taxon>Bacillota</taxon>
        <taxon>Clostridia</taxon>
        <taxon>Eubacteriales</taxon>
        <taxon>Desulfitobacteriaceae</taxon>
        <taxon>Desulfitobacterium</taxon>
    </lineage>
</organism>
<dbReference type="KEGG" id="dhd:Dhaf_3116"/>
<dbReference type="AlphaFoldDB" id="B8G078"/>
<sequence>MSISSKFFLYEKGFSTAFGFECAVMLRAAWEMADMVEVLPFSEGEINEAVASNPAVEHLYVYLLDGSDIRQQFDGLIRTYTGRDRMVLGANEIYLLCHESIRDSKLATSLGKLKVSLTARNWKTISKLYEITRE</sequence>
<dbReference type="InterPro" id="IPR012545">
    <property type="entry name" value="DUF1697"/>
</dbReference>
<gene>
    <name evidence="1" type="ordered locus">Dhaf_3116</name>
</gene>
<dbReference type="EMBL" id="CP001336">
    <property type="protein sequence ID" value="ACL21139.1"/>
    <property type="molecule type" value="Genomic_DNA"/>
</dbReference>
<dbReference type="SUPFAM" id="SSF160379">
    <property type="entry name" value="SP0830-like"/>
    <property type="match status" value="1"/>
</dbReference>
<proteinExistence type="predicted"/>
<evidence type="ECO:0000313" key="2">
    <source>
        <dbReference type="Proteomes" id="UP000007726"/>
    </source>
</evidence>
<dbReference type="PANTHER" id="PTHR36439:SF1">
    <property type="entry name" value="DUF1697 DOMAIN-CONTAINING PROTEIN"/>
    <property type="match status" value="1"/>
</dbReference>
<reference evidence="1 2" key="1">
    <citation type="journal article" date="2012" name="BMC Microbiol.">
        <title>Genome sequence of Desulfitobacterium hafniense DCB-2, a Gram-positive anaerobe capable of dehalogenation and metal reduction.</title>
        <authorList>
            <person name="Kim S.H."/>
            <person name="Harzman C."/>
            <person name="Davis J.K."/>
            <person name="Hutcheson R."/>
            <person name="Broderick J.B."/>
            <person name="Marsh T.L."/>
            <person name="Tiedje J.M."/>
        </authorList>
    </citation>
    <scope>NUCLEOTIDE SEQUENCE [LARGE SCALE GENOMIC DNA]</scope>
    <source>
        <strain evidence="2">DSM 10664 / DCB-2</strain>
    </source>
</reference>
<accession>B8G078</accession>
<evidence type="ECO:0000313" key="1">
    <source>
        <dbReference type="EMBL" id="ACL21139.1"/>
    </source>
</evidence>
<name>B8G078_DESHD</name>